<dbReference type="InterPro" id="IPR054594">
    <property type="entry name" value="Lon_lid"/>
</dbReference>
<evidence type="ECO:0000256" key="2">
    <source>
        <dbReference type="ARBA" id="ARBA00022741"/>
    </source>
</evidence>
<dbReference type="PROSITE" id="PS01046">
    <property type="entry name" value="LON_SER"/>
    <property type="match status" value="1"/>
</dbReference>
<keyword evidence="5" id="KW-0067">ATP-binding</keyword>
<dbReference type="EMBL" id="JAEUBF010000131">
    <property type="protein sequence ID" value="KAH3680333.1"/>
    <property type="molecule type" value="Genomic_DNA"/>
</dbReference>
<dbReference type="SUPFAM" id="SSF52540">
    <property type="entry name" value="P-loop containing nucleoside triphosphate hydrolases"/>
    <property type="match status" value="1"/>
</dbReference>
<dbReference type="InterPro" id="IPR027417">
    <property type="entry name" value="P-loop_NTPase"/>
</dbReference>
<dbReference type="FunFam" id="3.40.50.300:FF:000021">
    <property type="entry name" value="Lon protease homolog"/>
    <property type="match status" value="1"/>
</dbReference>
<comment type="similarity">
    <text evidence="8">Belongs to the peptidase S16 family.</text>
</comment>
<dbReference type="GO" id="GO:0006508">
    <property type="term" value="P:proteolysis"/>
    <property type="evidence" value="ECO:0007669"/>
    <property type="project" value="UniProtKB-KW"/>
</dbReference>
<dbReference type="Pfam" id="PF00004">
    <property type="entry name" value="AAA"/>
    <property type="match status" value="1"/>
</dbReference>
<dbReference type="GO" id="GO:0005524">
    <property type="term" value="F:ATP binding"/>
    <property type="evidence" value="ECO:0007669"/>
    <property type="project" value="UniProtKB-KW"/>
</dbReference>
<keyword evidence="11" id="KW-1185">Reference proteome</keyword>
<evidence type="ECO:0000256" key="3">
    <source>
        <dbReference type="ARBA" id="ARBA00022801"/>
    </source>
</evidence>
<evidence type="ECO:0000313" key="10">
    <source>
        <dbReference type="EMBL" id="KAH3680333.1"/>
    </source>
</evidence>
<dbReference type="AlphaFoldDB" id="A0A9P8PXW2"/>
<evidence type="ECO:0000256" key="8">
    <source>
        <dbReference type="PROSITE-ProRule" id="PRU01122"/>
    </source>
</evidence>
<dbReference type="InterPro" id="IPR003593">
    <property type="entry name" value="AAA+_ATPase"/>
</dbReference>
<dbReference type="Gene3D" id="3.40.50.300">
    <property type="entry name" value="P-loop containing nucleotide triphosphate hydrolases"/>
    <property type="match status" value="1"/>
</dbReference>
<gene>
    <name evidence="10" type="ORF">WICMUC_000400</name>
</gene>
<reference evidence="10" key="2">
    <citation type="submission" date="2021-01" db="EMBL/GenBank/DDBJ databases">
        <authorList>
            <person name="Schikora-Tamarit M.A."/>
        </authorList>
    </citation>
    <scope>NUCLEOTIDE SEQUENCE</scope>
    <source>
        <strain evidence="10">CBS6341</strain>
    </source>
</reference>
<evidence type="ECO:0000256" key="6">
    <source>
        <dbReference type="ARBA" id="ARBA00050665"/>
    </source>
</evidence>
<keyword evidence="1 8" id="KW-0645">Protease</keyword>
<proteinExistence type="inferred from homology"/>
<dbReference type="Pfam" id="PF22667">
    <property type="entry name" value="Lon_lid"/>
    <property type="match status" value="1"/>
</dbReference>
<dbReference type="SMART" id="SM00382">
    <property type="entry name" value="AAA"/>
    <property type="match status" value="1"/>
</dbReference>
<dbReference type="SUPFAM" id="SSF54211">
    <property type="entry name" value="Ribosomal protein S5 domain 2-like"/>
    <property type="match status" value="1"/>
</dbReference>
<dbReference type="GO" id="GO:0004176">
    <property type="term" value="F:ATP-dependent peptidase activity"/>
    <property type="evidence" value="ECO:0007669"/>
    <property type="project" value="UniProtKB-UniRule"/>
</dbReference>
<dbReference type="EC" id="3.4.21.53" evidence="7"/>
<feature type="active site" evidence="8">
    <location>
        <position position="850"/>
    </location>
</feature>
<dbReference type="GO" id="GO:0016887">
    <property type="term" value="F:ATP hydrolysis activity"/>
    <property type="evidence" value="ECO:0007669"/>
    <property type="project" value="InterPro"/>
</dbReference>
<dbReference type="PROSITE" id="PS51786">
    <property type="entry name" value="LON_PROTEOLYTIC"/>
    <property type="match status" value="1"/>
</dbReference>
<organism evidence="10 11">
    <name type="scientific">Wickerhamomyces mucosus</name>
    <dbReference type="NCBI Taxonomy" id="1378264"/>
    <lineage>
        <taxon>Eukaryota</taxon>
        <taxon>Fungi</taxon>
        <taxon>Dikarya</taxon>
        <taxon>Ascomycota</taxon>
        <taxon>Saccharomycotina</taxon>
        <taxon>Saccharomycetes</taxon>
        <taxon>Phaffomycetales</taxon>
        <taxon>Wickerhamomycetaceae</taxon>
        <taxon>Wickerhamomyces</taxon>
    </lineage>
</organism>
<keyword evidence="2" id="KW-0547">Nucleotide-binding</keyword>
<name>A0A9P8PXW2_9ASCO</name>
<dbReference type="CDD" id="cd19500">
    <property type="entry name" value="RecA-like_Lon"/>
    <property type="match status" value="1"/>
</dbReference>
<dbReference type="InterPro" id="IPR008269">
    <property type="entry name" value="Lon_proteolytic"/>
</dbReference>
<dbReference type="PANTHER" id="PTHR10046">
    <property type="entry name" value="ATP DEPENDENT LON PROTEASE FAMILY MEMBER"/>
    <property type="match status" value="1"/>
</dbReference>
<protein>
    <recommendedName>
        <fullName evidence="7">endopeptidase La</fullName>
        <ecNumber evidence="7">3.4.21.53</ecNumber>
    </recommendedName>
</protein>
<keyword evidence="3 8" id="KW-0378">Hydrolase</keyword>
<evidence type="ECO:0000313" key="11">
    <source>
        <dbReference type="Proteomes" id="UP000769528"/>
    </source>
</evidence>
<dbReference type="InterPro" id="IPR014721">
    <property type="entry name" value="Ribsml_uS5_D2-typ_fold_subgr"/>
</dbReference>
<keyword evidence="4 8" id="KW-0720">Serine protease</keyword>
<reference evidence="10" key="1">
    <citation type="journal article" date="2021" name="Open Biol.">
        <title>Shared evolutionary footprints suggest mitochondrial oxidative damage underlies multiple complex I losses in fungi.</title>
        <authorList>
            <person name="Schikora-Tamarit M.A."/>
            <person name="Marcet-Houben M."/>
            <person name="Nosek J."/>
            <person name="Gabaldon T."/>
        </authorList>
    </citation>
    <scope>NUCLEOTIDE SEQUENCE</scope>
    <source>
        <strain evidence="10">CBS6341</strain>
    </source>
</reference>
<dbReference type="Gene3D" id="3.30.230.10">
    <property type="match status" value="1"/>
</dbReference>
<accession>A0A9P8PXW2</accession>
<dbReference type="Gene3D" id="1.10.8.60">
    <property type="match status" value="1"/>
</dbReference>
<evidence type="ECO:0000256" key="7">
    <source>
        <dbReference type="ARBA" id="ARBA00066743"/>
    </source>
</evidence>
<evidence type="ECO:0000256" key="1">
    <source>
        <dbReference type="ARBA" id="ARBA00022670"/>
    </source>
</evidence>
<feature type="active site" evidence="8">
    <location>
        <position position="893"/>
    </location>
</feature>
<dbReference type="Pfam" id="PF05362">
    <property type="entry name" value="Lon_C"/>
    <property type="match status" value="1"/>
</dbReference>
<dbReference type="OrthoDB" id="2411602at2759"/>
<dbReference type="InterPro" id="IPR003959">
    <property type="entry name" value="ATPase_AAA_core"/>
</dbReference>
<dbReference type="GO" id="GO:0030163">
    <property type="term" value="P:protein catabolic process"/>
    <property type="evidence" value="ECO:0007669"/>
    <property type="project" value="InterPro"/>
</dbReference>
<comment type="catalytic activity">
    <reaction evidence="6">
        <text>Hydrolysis of proteins in presence of ATP.</text>
        <dbReference type="EC" id="3.4.21.53"/>
    </reaction>
</comment>
<evidence type="ECO:0000256" key="4">
    <source>
        <dbReference type="ARBA" id="ARBA00022825"/>
    </source>
</evidence>
<evidence type="ECO:0000256" key="5">
    <source>
        <dbReference type="ARBA" id="ARBA00022840"/>
    </source>
</evidence>
<dbReference type="Proteomes" id="UP000769528">
    <property type="component" value="Unassembled WGS sequence"/>
</dbReference>
<dbReference type="InterPro" id="IPR008268">
    <property type="entry name" value="Peptidase_S16_AS"/>
</dbReference>
<dbReference type="InterPro" id="IPR027065">
    <property type="entry name" value="Lon_Prtase"/>
</dbReference>
<dbReference type="PRINTS" id="PR00830">
    <property type="entry name" value="ENDOLAPTASE"/>
</dbReference>
<evidence type="ECO:0000259" key="9">
    <source>
        <dbReference type="PROSITE" id="PS51786"/>
    </source>
</evidence>
<dbReference type="InterPro" id="IPR020568">
    <property type="entry name" value="Ribosomal_Su5_D2-typ_SF"/>
</dbReference>
<sequence>MSLNIQTPQKNFLIPLFKLNNSPLVLAPGILYKISFNSKDGYQIINYFNKNNGQINNSLLRKTFPKFTDDNDSKGISFKAIKASKALKKFLSIDTDEDYEWLLCGLIPKLEQQYLTVVRIVDAEFETSTKNFVLTFQALTRGKLEKIYKDEFPHEAQVLVTSNNVEINKNLLNRLVDEFNEKTSSLFEKIDKFLELTEKNEKEISLLPLYQILYLQFQSSEYSNSVTKLSKLINKFNSNYGYNDLNKDSEIYLKLLDLTIAILPIPNLTMLKSFEINDRIQKFNELIDEFAKVFEVLNISNNYIKDFYSNSSDLEKSKLISNQLKSIRNSIGIINPNSKSINSKEANDNELELITKFINNLPPSINKDGINLLIKDYRRLSKMPTQHSEYQVLRNYFEIVIDIPFDKFKNLENFDLGSVERQLNNDHFGLHKVKKRLLQYVSVLKLLKQKELESLEQKTPKEVIQYKANDDLIIGNYQKKPLVPVANDFDKTKLRSPILLFVGPPGVGKTSLAKSIATALGRKFQRVSLGGVRDESEIRGHRRTYVGSMPGVIVNALRKAGTMNPLILLDEIDKVCGGANSAGKVNGDPEAALLEVLDPEQNWNFTDHYIGFPIDLSNVLFICTANELKTISHPLRDRMEIIEISGYSFDEKYQIGERYLLPKQIQFNGLPAHSLKLSQEIWSKLITQYVRESGIRNLERLIGSICRGKAVEFIDDKSSFNGEVKEIELVKYLGLPRFPTIKKLIETPKRAQNYGIVNGLSYNSSGVGDVLLFEVLSIKNPKISDTKIQLTGNLGKTLIESVKISISFIRSMLSRNQISNIDNERLLEKLNHSELNLHVPSGGIEKDGPSAGITITLAILSNILEKKVDPVWAMTGEISLRGKVLPIGGVLEKLLGASQYNLKNILLPKLNERDVIENFSENDEELMKFYNDPDKGLKVLKERINEKLGLKIHFVDTFYDVLKYVWRDDLQTTEELSSNF</sequence>
<feature type="domain" description="Lon proteolytic" evidence="9">
    <location>
        <begin position="751"/>
        <end position="968"/>
    </location>
</feature>
<comment type="caution">
    <text evidence="10">The sequence shown here is derived from an EMBL/GenBank/DDBJ whole genome shotgun (WGS) entry which is preliminary data.</text>
</comment>
<dbReference type="GO" id="GO:0004252">
    <property type="term" value="F:serine-type endopeptidase activity"/>
    <property type="evidence" value="ECO:0007669"/>
    <property type="project" value="UniProtKB-UniRule"/>
</dbReference>